<dbReference type="Gene3D" id="2.160.20.10">
    <property type="entry name" value="Single-stranded right-handed beta-helix, Pectin lyase-like"/>
    <property type="match status" value="1"/>
</dbReference>
<organism evidence="14 15">
    <name type="scientific">Kalanchoe fedtschenkoi</name>
    <name type="common">Lavender scallops</name>
    <name type="synonym">South American air plant</name>
    <dbReference type="NCBI Taxonomy" id="63787"/>
    <lineage>
        <taxon>Eukaryota</taxon>
        <taxon>Viridiplantae</taxon>
        <taxon>Streptophyta</taxon>
        <taxon>Embryophyta</taxon>
        <taxon>Tracheophyta</taxon>
        <taxon>Spermatophyta</taxon>
        <taxon>Magnoliopsida</taxon>
        <taxon>eudicotyledons</taxon>
        <taxon>Gunneridae</taxon>
        <taxon>Pentapetalae</taxon>
        <taxon>Saxifragales</taxon>
        <taxon>Crassulaceae</taxon>
        <taxon>Kalanchoe</taxon>
    </lineage>
</organism>
<dbReference type="SUPFAM" id="SSF51126">
    <property type="entry name" value="Pectin lyase-like"/>
    <property type="match status" value="1"/>
</dbReference>
<comment type="similarity">
    <text evidence="3">In the N-terminal section; belongs to the PMEI family.</text>
</comment>
<dbReference type="PROSITE" id="PS00503">
    <property type="entry name" value="PECTINESTERASE_2"/>
    <property type="match status" value="1"/>
</dbReference>
<evidence type="ECO:0000256" key="3">
    <source>
        <dbReference type="ARBA" id="ARBA00006027"/>
    </source>
</evidence>
<dbReference type="InterPro" id="IPR012334">
    <property type="entry name" value="Pectin_lyas_fold"/>
</dbReference>
<evidence type="ECO:0000256" key="12">
    <source>
        <dbReference type="RuleBase" id="RU000589"/>
    </source>
</evidence>
<dbReference type="InterPro" id="IPR035513">
    <property type="entry name" value="Invertase/methylesterase_inhib"/>
</dbReference>
<dbReference type="SMART" id="SM00856">
    <property type="entry name" value="PMEI"/>
    <property type="match status" value="1"/>
</dbReference>
<keyword evidence="12" id="KW-0732">Signal</keyword>
<dbReference type="AlphaFoldDB" id="A0A7N0VCX2"/>
<comment type="pathway">
    <text evidence="2 12">Glycan metabolism; pectin degradation; 2-dehydro-3-deoxy-D-gluconate from pectin: step 1/5.</text>
</comment>
<dbReference type="InterPro" id="IPR033131">
    <property type="entry name" value="Pectinesterase_Asp_AS"/>
</dbReference>
<dbReference type="UniPathway" id="UPA00545">
    <property type="reaction ID" value="UER00823"/>
</dbReference>
<evidence type="ECO:0000256" key="4">
    <source>
        <dbReference type="ARBA" id="ARBA00007786"/>
    </source>
</evidence>
<keyword evidence="8 12" id="KW-0378">Hydrolase</keyword>
<feature type="domain" description="Pectinesterase inhibitor" evidence="13">
    <location>
        <begin position="29"/>
        <end position="187"/>
    </location>
</feature>
<dbReference type="FunFam" id="2.160.20.10:FF:000029">
    <property type="entry name" value="Pectinesterase 4"/>
    <property type="match status" value="1"/>
</dbReference>
<comment type="subcellular location">
    <subcellularLocation>
        <location evidence="1">Secreted</location>
        <location evidence="1">Cell wall</location>
    </subcellularLocation>
</comment>
<dbReference type="EC" id="3.1.1.11" evidence="5 12"/>
<evidence type="ECO:0000256" key="6">
    <source>
        <dbReference type="ARBA" id="ARBA00022512"/>
    </source>
</evidence>
<dbReference type="Gramene" id="Kaladp0496s0014.1.v1.1">
    <property type="protein sequence ID" value="Kaladp0496s0014.1.v1.1"/>
    <property type="gene ID" value="Kaladp0496s0014.v1.1"/>
</dbReference>
<keyword evidence="9 12" id="KW-0063">Aspartyl esterase</keyword>
<evidence type="ECO:0000256" key="5">
    <source>
        <dbReference type="ARBA" id="ARBA00013229"/>
    </source>
</evidence>
<evidence type="ECO:0000256" key="11">
    <source>
        <dbReference type="PROSITE-ProRule" id="PRU10040"/>
    </source>
</evidence>
<dbReference type="PANTHER" id="PTHR31707">
    <property type="entry name" value="PECTINESTERASE"/>
    <property type="match status" value="1"/>
</dbReference>
<comment type="catalytic activity">
    <reaction evidence="12">
        <text>[(1-&gt;4)-alpha-D-galacturonosyl methyl ester](n) + n H2O = [(1-&gt;4)-alpha-D-galacturonosyl](n) + n methanol + n H(+)</text>
        <dbReference type="Rhea" id="RHEA:22380"/>
        <dbReference type="Rhea" id="RHEA-COMP:14570"/>
        <dbReference type="Rhea" id="RHEA-COMP:14573"/>
        <dbReference type="ChEBI" id="CHEBI:15377"/>
        <dbReference type="ChEBI" id="CHEBI:15378"/>
        <dbReference type="ChEBI" id="CHEBI:17790"/>
        <dbReference type="ChEBI" id="CHEBI:140522"/>
        <dbReference type="ChEBI" id="CHEBI:140523"/>
        <dbReference type="EC" id="3.1.1.11"/>
    </reaction>
</comment>
<feature type="signal peptide" evidence="12">
    <location>
        <begin position="1"/>
        <end position="23"/>
    </location>
</feature>
<accession>A0A7N0VCX2</accession>
<dbReference type="InterPro" id="IPR000070">
    <property type="entry name" value="Pectinesterase_cat"/>
</dbReference>
<sequence length="540" mass="59544">MKRVIFKWLFLWVIWGCALRLMAFPTRSDNQSHVHSSCSKTRYPALCVRTLMSSNQNHADHSMSTLVDKVISETAELPSSALFSARLEDSAADHPHHLSIDGAREYCSEAMNLSLRPLKQSAQALKKFPDLDKQDIQTWLSAALTLQQGCLDEIISKSHSYQNRLIADKISHKVNHLVQLSSIALALVNKISTVKVTKTRAHQTSEATFPSWVSVGDRKFIRTNGQTDNINAVVAQDGSGDHETIKEAINAAPSGKRYVIYIKAGVYKEQIKTNKDGITLIGEGKYSTIIVASNGVEKDDCSLEDSATFTTTGDRFIAVGMSFQNSAGPRGGQAIALHVSSDHAIIYNCSIVSYQDSLYAKINRQFYKNCDIMGTIDFIFGEAAAVFQNCNLLLRKPEHKQYNVILASGRSHPEQNSGFSVLNCKIRGAAELDEEGGSCKSYLGRPWKRYSRSVVINSEIGGVVAREGWQMWPEADYSKTLYFGEYGNVGEGASTSGRVKWKGFHVIGEEEAEQFTVQNFIAGESWISATGIPFSAGLKG</sequence>
<evidence type="ECO:0000313" key="15">
    <source>
        <dbReference type="Proteomes" id="UP000594263"/>
    </source>
</evidence>
<evidence type="ECO:0000256" key="7">
    <source>
        <dbReference type="ARBA" id="ARBA00022525"/>
    </source>
</evidence>
<evidence type="ECO:0000256" key="10">
    <source>
        <dbReference type="ARBA" id="ARBA00023316"/>
    </source>
</evidence>
<proteinExistence type="inferred from homology"/>
<evidence type="ECO:0000256" key="1">
    <source>
        <dbReference type="ARBA" id="ARBA00004191"/>
    </source>
</evidence>
<dbReference type="GO" id="GO:0004857">
    <property type="term" value="F:enzyme inhibitor activity"/>
    <property type="evidence" value="ECO:0007669"/>
    <property type="project" value="InterPro"/>
</dbReference>
<dbReference type="Pfam" id="PF01095">
    <property type="entry name" value="Pectinesterase"/>
    <property type="match status" value="1"/>
</dbReference>
<dbReference type="Gene3D" id="1.20.140.40">
    <property type="entry name" value="Invertase/pectin methylesterase inhibitor family protein"/>
    <property type="match status" value="1"/>
</dbReference>
<name>A0A7N0VCX2_KALFE</name>
<keyword evidence="7" id="KW-0964">Secreted</keyword>
<evidence type="ECO:0000256" key="2">
    <source>
        <dbReference type="ARBA" id="ARBA00005184"/>
    </source>
</evidence>
<keyword evidence="10" id="KW-0961">Cell wall biogenesis/degradation</keyword>
<reference evidence="14" key="1">
    <citation type="submission" date="2021-01" db="UniProtKB">
        <authorList>
            <consortium name="EnsemblPlants"/>
        </authorList>
    </citation>
    <scope>IDENTIFICATION</scope>
</reference>
<dbReference type="NCBIfam" id="TIGR01614">
    <property type="entry name" value="PME_inhib"/>
    <property type="match status" value="1"/>
</dbReference>
<dbReference type="Proteomes" id="UP000594263">
    <property type="component" value="Unplaced"/>
</dbReference>
<dbReference type="SUPFAM" id="SSF101148">
    <property type="entry name" value="Plant invertase/pectin methylesterase inhibitor"/>
    <property type="match status" value="1"/>
</dbReference>
<dbReference type="EnsemblPlants" id="Kaladp0496s0014.1.v1.1">
    <property type="protein sequence ID" value="Kaladp0496s0014.1.v1.1"/>
    <property type="gene ID" value="Kaladp0496s0014.v1.1"/>
</dbReference>
<evidence type="ECO:0000256" key="9">
    <source>
        <dbReference type="ARBA" id="ARBA00023085"/>
    </source>
</evidence>
<protein>
    <recommendedName>
        <fullName evidence="5 12">Pectinesterase</fullName>
        <ecNumber evidence="5 12">3.1.1.11</ecNumber>
    </recommendedName>
</protein>
<evidence type="ECO:0000259" key="13">
    <source>
        <dbReference type="SMART" id="SM00856"/>
    </source>
</evidence>
<evidence type="ECO:0000256" key="8">
    <source>
        <dbReference type="ARBA" id="ARBA00022801"/>
    </source>
</evidence>
<dbReference type="GO" id="GO:0042545">
    <property type="term" value="P:cell wall modification"/>
    <property type="evidence" value="ECO:0007669"/>
    <property type="project" value="UniProtKB-UniRule"/>
</dbReference>
<dbReference type="InterPro" id="IPR006501">
    <property type="entry name" value="Pectinesterase_inhib_dom"/>
</dbReference>
<keyword evidence="6" id="KW-0134">Cell wall</keyword>
<evidence type="ECO:0000313" key="14">
    <source>
        <dbReference type="EnsemblPlants" id="Kaladp0496s0014.1.v1.1"/>
    </source>
</evidence>
<feature type="active site" evidence="11">
    <location>
        <position position="377"/>
    </location>
</feature>
<dbReference type="InterPro" id="IPR011050">
    <property type="entry name" value="Pectin_lyase_fold/virulence"/>
</dbReference>
<dbReference type="GO" id="GO:0045490">
    <property type="term" value="P:pectin catabolic process"/>
    <property type="evidence" value="ECO:0007669"/>
    <property type="project" value="UniProtKB-UniRule"/>
</dbReference>
<feature type="chain" id="PRO_5029939259" description="Pectinesterase" evidence="12">
    <location>
        <begin position="24"/>
        <end position="540"/>
    </location>
</feature>
<dbReference type="CDD" id="cd15798">
    <property type="entry name" value="PMEI-like_3"/>
    <property type="match status" value="1"/>
</dbReference>
<keyword evidence="15" id="KW-1185">Reference proteome</keyword>
<dbReference type="GO" id="GO:0030599">
    <property type="term" value="F:pectinesterase activity"/>
    <property type="evidence" value="ECO:0007669"/>
    <property type="project" value="UniProtKB-UniRule"/>
</dbReference>
<comment type="similarity">
    <text evidence="4">In the C-terminal section; belongs to the pectinesterase family.</text>
</comment>
<dbReference type="Pfam" id="PF04043">
    <property type="entry name" value="PMEI"/>
    <property type="match status" value="1"/>
</dbReference>